<evidence type="ECO:0000256" key="3">
    <source>
        <dbReference type="ARBA" id="ARBA00023186"/>
    </source>
</evidence>
<evidence type="ECO:0000256" key="2">
    <source>
        <dbReference type="ARBA" id="ARBA00022988"/>
    </source>
</evidence>
<dbReference type="Pfam" id="PF01774">
    <property type="entry name" value="UreD"/>
    <property type="match status" value="1"/>
</dbReference>
<comment type="similarity">
    <text evidence="1 4">Belongs to the UreD family.</text>
</comment>
<reference evidence="5 6" key="1">
    <citation type="submission" date="2019-02" db="EMBL/GenBank/DDBJ databases">
        <title>Investigation of anaerobic lignin degradation for improved lignocellulosic biofuels.</title>
        <authorList>
            <person name="Deangelis K."/>
        </authorList>
    </citation>
    <scope>NUCLEOTIDE SEQUENCE [LARGE SCALE GENOMIC DNA]</scope>
    <source>
        <strain evidence="5 6">159R</strain>
    </source>
</reference>
<name>A0A4R1NH41_9GAMM</name>
<keyword evidence="6" id="KW-1185">Reference proteome</keyword>
<comment type="subunit">
    <text evidence="4">UreD, UreF and UreG form a complex that acts as a GTP-hydrolysis-dependent molecular chaperone, activating the urease apoprotein by helping to assemble the nickel containing metallocenter of UreC. The UreE protein probably delivers the nickel.</text>
</comment>
<evidence type="ECO:0000256" key="4">
    <source>
        <dbReference type="HAMAP-Rule" id="MF_01384"/>
    </source>
</evidence>
<proteinExistence type="inferred from homology"/>
<protein>
    <recommendedName>
        <fullName evidence="4">Urease accessory protein UreD</fullName>
    </recommendedName>
</protein>
<keyword evidence="4" id="KW-0963">Cytoplasm</keyword>
<keyword evidence="3 4" id="KW-0143">Chaperone</keyword>
<dbReference type="GO" id="GO:0005737">
    <property type="term" value="C:cytoplasm"/>
    <property type="evidence" value="ECO:0007669"/>
    <property type="project" value="UniProtKB-SubCell"/>
</dbReference>
<evidence type="ECO:0000256" key="1">
    <source>
        <dbReference type="ARBA" id="ARBA00007177"/>
    </source>
</evidence>
<accession>A0A4R1NH41</accession>
<dbReference type="AlphaFoldDB" id="A0A4R1NH41"/>
<dbReference type="GO" id="GO:0016151">
    <property type="term" value="F:nickel cation binding"/>
    <property type="evidence" value="ECO:0007669"/>
    <property type="project" value="UniProtKB-UniRule"/>
</dbReference>
<dbReference type="PANTHER" id="PTHR33643:SF1">
    <property type="entry name" value="UREASE ACCESSORY PROTEIN D"/>
    <property type="match status" value="1"/>
</dbReference>
<evidence type="ECO:0000313" key="6">
    <source>
        <dbReference type="Proteomes" id="UP000294555"/>
    </source>
</evidence>
<gene>
    <name evidence="4" type="primary">ureD</name>
    <name evidence="5" type="ORF">EZJ58_5347</name>
</gene>
<organism evidence="5 6">
    <name type="scientific">Sodalis ligni</name>
    <dbReference type="NCBI Taxonomy" id="2697027"/>
    <lineage>
        <taxon>Bacteria</taxon>
        <taxon>Pseudomonadati</taxon>
        <taxon>Pseudomonadota</taxon>
        <taxon>Gammaproteobacteria</taxon>
        <taxon>Enterobacterales</taxon>
        <taxon>Bruguierivoracaceae</taxon>
        <taxon>Sodalis</taxon>
    </lineage>
</organism>
<dbReference type="PANTHER" id="PTHR33643">
    <property type="entry name" value="UREASE ACCESSORY PROTEIN D"/>
    <property type="match status" value="1"/>
</dbReference>
<comment type="caution">
    <text evidence="5">The sequence shown here is derived from an EMBL/GenBank/DDBJ whole genome shotgun (WGS) entry which is preliminary data.</text>
</comment>
<dbReference type="HAMAP" id="MF_01384">
    <property type="entry name" value="UreD"/>
    <property type="match status" value="1"/>
</dbReference>
<dbReference type="InterPro" id="IPR002669">
    <property type="entry name" value="UreD"/>
</dbReference>
<keyword evidence="2 4" id="KW-0996">Nickel insertion</keyword>
<sequence length="285" mass="31377">MHPGAANDEMPVNQTADDEAAGWLGRLDLTFARRGRRTAMIRCAHSGPFTVQRAFYPEEDHPHVYLLHPPGGVVGGDRLELSVRLEQRSHAVMTMPGATKFYRSAGAEARLTQKFSLEEDSVLEWLPQGNILFPAANVAINSEFTLQAGARLLGFETFCLGRPVMGESFDRGRCHSVLRIRLPGSAGLYERLGIEGGKLDKLAGYPLIGTFFAAPASGEMLDNVRVLLSRSALPAAGATLVDQLLMVRLLDNDNQRLQEILHGIWALLRPLMLDRQAVPPRIWST</sequence>
<comment type="function">
    <text evidence="4">Required for maturation of urease via the functional incorporation of the urease nickel metallocenter.</text>
</comment>
<comment type="subcellular location">
    <subcellularLocation>
        <location evidence="4">Cytoplasm</location>
    </subcellularLocation>
</comment>
<evidence type="ECO:0000313" key="5">
    <source>
        <dbReference type="EMBL" id="TCL07044.1"/>
    </source>
</evidence>
<dbReference type="Proteomes" id="UP000294555">
    <property type="component" value="Unassembled WGS sequence"/>
</dbReference>
<dbReference type="EMBL" id="SJOI01000001">
    <property type="protein sequence ID" value="TCL07044.1"/>
    <property type="molecule type" value="Genomic_DNA"/>
</dbReference>